<comment type="pathway">
    <text evidence="3">Amino-acid biosynthesis; L-valine biosynthesis; L-valine from pyruvate: step 4/4.</text>
</comment>
<evidence type="ECO:0000313" key="15">
    <source>
        <dbReference type="Proteomes" id="UP000293345"/>
    </source>
</evidence>
<dbReference type="UniPathway" id="UPA00049">
    <property type="reaction ID" value="UER00062"/>
</dbReference>
<dbReference type="Gene3D" id="3.20.10.10">
    <property type="entry name" value="D-amino Acid Aminotransferase, subunit A, domain 2"/>
    <property type="match status" value="1"/>
</dbReference>
<gene>
    <name evidence="14" type="ORF">ET524_08805</name>
</gene>
<keyword evidence="7 14" id="KW-0032">Aminotransferase</keyword>
<evidence type="ECO:0000256" key="2">
    <source>
        <dbReference type="ARBA" id="ARBA00004824"/>
    </source>
</evidence>
<evidence type="ECO:0000256" key="9">
    <source>
        <dbReference type="ARBA" id="ARBA00022898"/>
    </source>
</evidence>
<dbReference type="SUPFAM" id="SSF56752">
    <property type="entry name" value="D-aminoacid aminotransferase-like PLP-dependent enzymes"/>
    <property type="match status" value="1"/>
</dbReference>
<dbReference type="UniPathway" id="UPA00048">
    <property type="reaction ID" value="UER00073"/>
</dbReference>
<dbReference type="EMBL" id="SDPW01000001">
    <property type="protein sequence ID" value="RXZ54570.1"/>
    <property type="molecule type" value="Genomic_DNA"/>
</dbReference>
<feature type="modified residue" description="N6-(pyridoxal phosphate)lysine" evidence="13">
    <location>
        <position position="186"/>
    </location>
</feature>
<keyword evidence="15" id="KW-1185">Reference proteome</keyword>
<dbReference type="InterPro" id="IPR043132">
    <property type="entry name" value="BCAT-like_C"/>
</dbReference>
<evidence type="ECO:0000256" key="5">
    <source>
        <dbReference type="ARBA" id="ARBA00009320"/>
    </source>
</evidence>
<evidence type="ECO:0000313" key="14">
    <source>
        <dbReference type="EMBL" id="RXZ54570.1"/>
    </source>
</evidence>
<dbReference type="Proteomes" id="UP000293345">
    <property type="component" value="Unassembled WGS sequence"/>
</dbReference>
<dbReference type="UniPathway" id="UPA00047">
    <property type="reaction ID" value="UER00058"/>
</dbReference>
<dbReference type="GO" id="GO:0052654">
    <property type="term" value="F:L-leucine-2-oxoglutarate transaminase activity"/>
    <property type="evidence" value="ECO:0007669"/>
    <property type="project" value="RHEA"/>
</dbReference>
<dbReference type="InterPro" id="IPR033939">
    <property type="entry name" value="BCAT_family"/>
</dbReference>
<evidence type="ECO:0000256" key="6">
    <source>
        <dbReference type="ARBA" id="ARBA00013053"/>
    </source>
</evidence>
<evidence type="ECO:0000256" key="8">
    <source>
        <dbReference type="ARBA" id="ARBA00022679"/>
    </source>
</evidence>
<dbReference type="InterPro" id="IPR005786">
    <property type="entry name" value="B_amino_transII"/>
</dbReference>
<evidence type="ECO:0000256" key="13">
    <source>
        <dbReference type="PIRSR" id="PIRSR006468-1"/>
    </source>
</evidence>
<dbReference type="GO" id="GO:0009097">
    <property type="term" value="P:isoleucine biosynthetic process"/>
    <property type="evidence" value="ECO:0007669"/>
    <property type="project" value="UniProtKB-UniPathway"/>
</dbReference>
<comment type="cofactor">
    <cofactor evidence="1">
        <name>pyridoxal 5'-phosphate</name>
        <dbReference type="ChEBI" id="CHEBI:597326"/>
    </cofactor>
</comment>
<keyword evidence="8 14" id="KW-0808">Transferase</keyword>
<dbReference type="InterPro" id="IPR001544">
    <property type="entry name" value="Aminotrans_IV"/>
</dbReference>
<comment type="catalytic activity">
    <reaction evidence="10">
        <text>L-valine + 2-oxoglutarate = 3-methyl-2-oxobutanoate + L-glutamate</text>
        <dbReference type="Rhea" id="RHEA:24813"/>
        <dbReference type="ChEBI" id="CHEBI:11851"/>
        <dbReference type="ChEBI" id="CHEBI:16810"/>
        <dbReference type="ChEBI" id="CHEBI:29985"/>
        <dbReference type="ChEBI" id="CHEBI:57762"/>
        <dbReference type="EC" id="2.6.1.42"/>
    </reaction>
</comment>
<evidence type="ECO:0000256" key="4">
    <source>
        <dbReference type="ARBA" id="ARBA00005072"/>
    </source>
</evidence>
<dbReference type="OrthoDB" id="9804984at2"/>
<evidence type="ECO:0000256" key="7">
    <source>
        <dbReference type="ARBA" id="ARBA00022576"/>
    </source>
</evidence>
<dbReference type="Gene3D" id="3.30.470.10">
    <property type="match status" value="1"/>
</dbReference>
<comment type="similarity">
    <text evidence="5">Belongs to the class-IV pyridoxal-phosphate-dependent aminotransferase family.</text>
</comment>
<dbReference type="FunFam" id="3.30.470.10:FF:000004">
    <property type="entry name" value="Branched-chain-amino-acid aminotransferase"/>
    <property type="match status" value="1"/>
</dbReference>
<evidence type="ECO:0000256" key="10">
    <source>
        <dbReference type="ARBA" id="ARBA00048212"/>
    </source>
</evidence>
<comment type="pathway">
    <text evidence="2">Amino-acid biosynthesis; L-isoleucine biosynthesis; L-isoleucine from 2-oxobutanoate: step 4/4.</text>
</comment>
<dbReference type="InterPro" id="IPR043131">
    <property type="entry name" value="BCAT-like_N"/>
</dbReference>
<dbReference type="Pfam" id="PF01063">
    <property type="entry name" value="Aminotran_4"/>
    <property type="match status" value="1"/>
</dbReference>
<dbReference type="GO" id="GO:0052655">
    <property type="term" value="F:L-valine-2-oxoglutarate transaminase activity"/>
    <property type="evidence" value="ECO:0007669"/>
    <property type="project" value="RHEA"/>
</dbReference>
<evidence type="ECO:0000256" key="1">
    <source>
        <dbReference type="ARBA" id="ARBA00001933"/>
    </source>
</evidence>
<dbReference type="CDD" id="cd01557">
    <property type="entry name" value="BCAT_beta_family"/>
    <property type="match status" value="1"/>
</dbReference>
<dbReference type="PIRSF" id="PIRSF006468">
    <property type="entry name" value="BCAT1"/>
    <property type="match status" value="1"/>
</dbReference>
<dbReference type="GO" id="GO:0052656">
    <property type="term" value="F:L-isoleucine-2-oxoglutarate transaminase activity"/>
    <property type="evidence" value="ECO:0007669"/>
    <property type="project" value="RHEA"/>
</dbReference>
<dbReference type="PANTHER" id="PTHR42825">
    <property type="entry name" value="AMINO ACID AMINOTRANSFERASE"/>
    <property type="match status" value="1"/>
</dbReference>
<dbReference type="NCBIfam" id="NF009897">
    <property type="entry name" value="PRK13357.1"/>
    <property type="match status" value="1"/>
</dbReference>
<keyword evidence="9" id="KW-0663">Pyridoxal phosphate</keyword>
<dbReference type="NCBIfam" id="TIGR01123">
    <property type="entry name" value="ilvE_II"/>
    <property type="match status" value="1"/>
</dbReference>
<dbReference type="RefSeq" id="WP_129425075.1">
    <property type="nucleotide sequence ID" value="NZ_SDPW01000001.1"/>
</dbReference>
<dbReference type="GO" id="GO:0009098">
    <property type="term" value="P:L-leucine biosynthetic process"/>
    <property type="evidence" value="ECO:0007669"/>
    <property type="project" value="UniProtKB-UniPathway"/>
</dbReference>
<dbReference type="EC" id="2.6.1.42" evidence="6"/>
<dbReference type="AlphaFoldDB" id="A0A4Q2K2M0"/>
<evidence type="ECO:0000256" key="3">
    <source>
        <dbReference type="ARBA" id="ARBA00004931"/>
    </source>
</evidence>
<comment type="pathway">
    <text evidence="4">Amino-acid biosynthesis; L-leucine biosynthesis; L-leucine from 3-methyl-2-oxobutanoate: step 4/4.</text>
</comment>
<accession>A0A4Q2K2M0</accession>
<dbReference type="InterPro" id="IPR036038">
    <property type="entry name" value="Aminotransferase-like"/>
</dbReference>
<dbReference type="PANTHER" id="PTHR42825:SF7">
    <property type="entry name" value="BRANCHED-CHAIN-AMINO-ACID AMINOTRANSFERASE"/>
    <property type="match status" value="1"/>
</dbReference>
<protein>
    <recommendedName>
        <fullName evidence="6">branched-chain-amino-acid transaminase</fullName>
        <ecNumber evidence="6">2.6.1.42</ecNumber>
    </recommendedName>
</protein>
<dbReference type="GO" id="GO:0009099">
    <property type="term" value="P:L-valine biosynthetic process"/>
    <property type="evidence" value="ECO:0007669"/>
    <property type="project" value="UniProtKB-UniPathway"/>
</dbReference>
<organism evidence="14 15">
    <name type="scientific">Senegalimassilia faecalis</name>
    <dbReference type="NCBI Taxonomy" id="2509433"/>
    <lineage>
        <taxon>Bacteria</taxon>
        <taxon>Bacillati</taxon>
        <taxon>Actinomycetota</taxon>
        <taxon>Coriobacteriia</taxon>
        <taxon>Coriobacteriales</taxon>
        <taxon>Coriobacteriaceae</taxon>
        <taxon>Senegalimassilia</taxon>
    </lineage>
</organism>
<comment type="caution">
    <text evidence="14">The sequence shown here is derived from an EMBL/GenBank/DDBJ whole genome shotgun (WGS) entry which is preliminary data.</text>
</comment>
<comment type="catalytic activity">
    <reaction evidence="11">
        <text>L-isoleucine + 2-oxoglutarate = (S)-3-methyl-2-oxopentanoate + L-glutamate</text>
        <dbReference type="Rhea" id="RHEA:24801"/>
        <dbReference type="ChEBI" id="CHEBI:16810"/>
        <dbReference type="ChEBI" id="CHEBI:29985"/>
        <dbReference type="ChEBI" id="CHEBI:35146"/>
        <dbReference type="ChEBI" id="CHEBI:58045"/>
        <dbReference type="EC" id="2.6.1.42"/>
    </reaction>
</comment>
<evidence type="ECO:0000256" key="12">
    <source>
        <dbReference type="ARBA" id="ARBA00049229"/>
    </source>
</evidence>
<reference evidence="14 15" key="1">
    <citation type="submission" date="2019-01" db="EMBL/GenBank/DDBJ databases">
        <title>Senegalimassilia sp. nov. KGMB04484 isolated human feces.</title>
        <authorList>
            <person name="Han K.-I."/>
            <person name="Kim J.-S."/>
            <person name="Lee K.C."/>
            <person name="Suh M.K."/>
            <person name="Eom M.K."/>
            <person name="Lee J.H."/>
            <person name="Park S.-H."/>
            <person name="Kang S.W."/>
            <person name="Park J.-E."/>
            <person name="Oh B.S."/>
            <person name="Yu S.Y."/>
            <person name="Choi S.-H."/>
            <person name="Lee D.H."/>
            <person name="Yoon H."/>
            <person name="Kim B.-Y."/>
            <person name="Lee J.H."/>
            <person name="Lee J.-S."/>
        </authorList>
    </citation>
    <scope>NUCLEOTIDE SEQUENCE [LARGE SCALE GENOMIC DNA]</scope>
    <source>
        <strain evidence="14 15">KGMB04484</strain>
    </source>
</reference>
<proteinExistence type="inferred from homology"/>
<evidence type="ECO:0000256" key="11">
    <source>
        <dbReference type="ARBA" id="ARBA00048798"/>
    </source>
</evidence>
<name>A0A4Q2K2M0_9ACTN</name>
<sequence>MTVEKKDLDWGSLDFGYHQTDYSYEAHWKDGEWDEGGLTTDHDLHLSECAGIFHYCQEVFEGLKAYTTADGTIVCFRPDMNAERMFDSAQRLEMPGFPKDKFVDAVKQVVKANAAWVPPFGSGATLYVRPFMIGSGEVIGVAPAPEYTFRILVTPVGPYFKGGLKPIKLRVSEYDRAAPHGTGNIKAGLNYAMSLRPTMEAHRNGYAENIYLDSQSRTYIEETGGANVLFVKEDGTLVVPKSHTDSILPSITRRSLVQVAKDLGMTVDERYVTWEEVASGEFVECGLCGTAAVISPVGQIDNKVYGADQEVTFPAGCTEIGPVMKQLRETLTGIQDGDLEDKHNWVCKIDVD</sequence>
<comment type="catalytic activity">
    <reaction evidence="12">
        <text>L-leucine + 2-oxoglutarate = 4-methyl-2-oxopentanoate + L-glutamate</text>
        <dbReference type="Rhea" id="RHEA:18321"/>
        <dbReference type="ChEBI" id="CHEBI:16810"/>
        <dbReference type="ChEBI" id="CHEBI:17865"/>
        <dbReference type="ChEBI" id="CHEBI:29985"/>
        <dbReference type="ChEBI" id="CHEBI:57427"/>
        <dbReference type="EC" id="2.6.1.42"/>
    </reaction>
</comment>